<comment type="caution">
    <text evidence="1">The sequence shown here is derived from an EMBL/GenBank/DDBJ whole genome shotgun (WGS) entry which is preliminary data.</text>
</comment>
<proteinExistence type="predicted"/>
<name>A0AAD6WEN0_9ROSI</name>
<evidence type="ECO:0000313" key="1">
    <source>
        <dbReference type="EMBL" id="KAJ7009965.1"/>
    </source>
</evidence>
<organism evidence="1 2">
    <name type="scientific">Populus alba x Populus x berolinensis</name>
    <dbReference type="NCBI Taxonomy" id="444605"/>
    <lineage>
        <taxon>Eukaryota</taxon>
        <taxon>Viridiplantae</taxon>
        <taxon>Streptophyta</taxon>
        <taxon>Embryophyta</taxon>
        <taxon>Tracheophyta</taxon>
        <taxon>Spermatophyta</taxon>
        <taxon>Magnoliopsida</taxon>
        <taxon>eudicotyledons</taxon>
        <taxon>Gunneridae</taxon>
        <taxon>Pentapetalae</taxon>
        <taxon>rosids</taxon>
        <taxon>fabids</taxon>
        <taxon>Malpighiales</taxon>
        <taxon>Salicaceae</taxon>
        <taxon>Saliceae</taxon>
        <taxon>Populus</taxon>
    </lineage>
</organism>
<accession>A0AAD6WEN0</accession>
<dbReference type="AlphaFoldDB" id="A0AAD6WEN0"/>
<protein>
    <submittedName>
        <fullName evidence="1">Uncharacterized protein</fullName>
    </submittedName>
</protein>
<dbReference type="Proteomes" id="UP001164929">
    <property type="component" value="Chromosome 1"/>
</dbReference>
<evidence type="ECO:0000313" key="2">
    <source>
        <dbReference type="Proteomes" id="UP001164929"/>
    </source>
</evidence>
<reference evidence="1 2" key="1">
    <citation type="journal article" date="2023" name="Mol. Ecol. Resour.">
        <title>Chromosome-level genome assembly of a triploid poplar Populus alba 'Berolinensis'.</title>
        <authorList>
            <person name="Chen S."/>
            <person name="Yu Y."/>
            <person name="Wang X."/>
            <person name="Wang S."/>
            <person name="Zhang T."/>
            <person name="Zhou Y."/>
            <person name="He R."/>
            <person name="Meng N."/>
            <person name="Wang Y."/>
            <person name="Liu W."/>
            <person name="Liu Z."/>
            <person name="Liu J."/>
            <person name="Guo Q."/>
            <person name="Huang H."/>
            <person name="Sederoff R.R."/>
            <person name="Wang G."/>
            <person name="Qu G."/>
            <person name="Chen S."/>
        </authorList>
    </citation>
    <scope>NUCLEOTIDE SEQUENCE [LARGE SCALE GENOMIC DNA]</scope>
    <source>
        <strain evidence="1">SC-2020</strain>
    </source>
</reference>
<keyword evidence="2" id="KW-1185">Reference proteome</keyword>
<dbReference type="EMBL" id="JAQIZT010000001">
    <property type="protein sequence ID" value="KAJ7009965.1"/>
    <property type="molecule type" value="Genomic_DNA"/>
</dbReference>
<gene>
    <name evidence="1" type="ORF">NC653_000623</name>
</gene>
<sequence length="124" mass="14061">MISFFCQFLFSNSVQGIVREKLDQLRRCFEVQFAAGRDLRPGQLGNITFNLHPRSPSSTPNQPTLGQPPLFLLHRHNQIFFSVVSLRFFIKKTTQTDLFNPHQQPIPLPLAAAAPSSPEIQPFS</sequence>